<evidence type="ECO:0000256" key="2">
    <source>
        <dbReference type="ARBA" id="ARBA00022989"/>
    </source>
</evidence>
<evidence type="ECO:0000313" key="6">
    <source>
        <dbReference type="EMBL" id="MCK9688874.1"/>
    </source>
</evidence>
<dbReference type="PROSITE" id="PS50850">
    <property type="entry name" value="MFS"/>
    <property type="match status" value="1"/>
</dbReference>
<feature type="transmembrane region" description="Helical" evidence="4">
    <location>
        <begin position="48"/>
        <end position="72"/>
    </location>
</feature>
<feature type="transmembrane region" description="Helical" evidence="4">
    <location>
        <begin position="84"/>
        <end position="111"/>
    </location>
</feature>
<organism evidence="6 7">
    <name type="scientific">Scleromatobacter humisilvae</name>
    <dbReference type="NCBI Taxonomy" id="2897159"/>
    <lineage>
        <taxon>Bacteria</taxon>
        <taxon>Pseudomonadati</taxon>
        <taxon>Pseudomonadota</taxon>
        <taxon>Betaproteobacteria</taxon>
        <taxon>Burkholderiales</taxon>
        <taxon>Sphaerotilaceae</taxon>
        <taxon>Scleromatobacter</taxon>
    </lineage>
</organism>
<dbReference type="PANTHER" id="PTHR23520:SF5">
    <property type="entry name" value="TRANSPORTER, PUTATIVE (AFU_ORTHOLOGUE AFUA_3G04000)-RELATED"/>
    <property type="match status" value="1"/>
</dbReference>
<sequence>MRTPSWWLPAGVEPAAGWLLASRMLRGFADGYVAVLLPAYLRSLGMSVVEIGVLSTLTLAGSAAATIAVGALGHRYPASRLMLAAAWTMVATGLGFAGFSAFWPLALVAFVGTLNPSSGDVSVFLPLEHARLARAAADSRARTALFSRYALAGGLSAAIGALASAWPAWWRAHVGGDVQAAMRAMFVLYALIGGVVALLYRGFIAHEHRDRAAAGDASAANLDAPQPLGPSRGIVMRLAGLFCIDSFAGGLLVNSIMALWLFQRFGLSLAHTGQFFFASGLMMTASQLLAPPLARRFGLVNTMTFTHIPASLFLIAASFATSLPMALVLLLLRGVLSSMDVPARNAFVMAVVTPPERAAAASFTAVPRSLASALGPTIGASLLASGVLAAPLIACGVLKITYDLLLLAQFRRHPVD</sequence>
<dbReference type="RefSeq" id="WP_275684912.1">
    <property type="nucleotide sequence ID" value="NZ_JAJLJH010000010.1"/>
</dbReference>
<evidence type="ECO:0000256" key="3">
    <source>
        <dbReference type="ARBA" id="ARBA00023136"/>
    </source>
</evidence>
<dbReference type="SUPFAM" id="SSF103473">
    <property type="entry name" value="MFS general substrate transporter"/>
    <property type="match status" value="1"/>
</dbReference>
<keyword evidence="1 4" id="KW-0812">Transmembrane</keyword>
<dbReference type="PANTHER" id="PTHR23520">
    <property type="entry name" value="TRANSPORTER, PUTATIVE (AFU_ORTHOLOGUE AFUA_3G04000)-RELATED"/>
    <property type="match status" value="1"/>
</dbReference>
<feature type="transmembrane region" description="Helical" evidence="4">
    <location>
        <begin position="268"/>
        <end position="290"/>
    </location>
</feature>
<dbReference type="Pfam" id="PF07690">
    <property type="entry name" value="MFS_1"/>
    <property type="match status" value="1"/>
</dbReference>
<dbReference type="AlphaFoldDB" id="A0A9X1YM41"/>
<dbReference type="Proteomes" id="UP001139353">
    <property type="component" value="Unassembled WGS sequence"/>
</dbReference>
<dbReference type="GO" id="GO:0022857">
    <property type="term" value="F:transmembrane transporter activity"/>
    <property type="evidence" value="ECO:0007669"/>
    <property type="project" value="InterPro"/>
</dbReference>
<feature type="transmembrane region" description="Helical" evidence="4">
    <location>
        <begin position="238"/>
        <end position="262"/>
    </location>
</feature>
<feature type="transmembrane region" description="Helical" evidence="4">
    <location>
        <begin position="149"/>
        <end position="169"/>
    </location>
</feature>
<keyword evidence="2 4" id="KW-1133">Transmembrane helix</keyword>
<evidence type="ECO:0000256" key="1">
    <source>
        <dbReference type="ARBA" id="ARBA00022692"/>
    </source>
</evidence>
<proteinExistence type="predicted"/>
<gene>
    <name evidence="6" type="ORF">LPC04_24430</name>
</gene>
<reference evidence="6" key="1">
    <citation type="submission" date="2021-11" db="EMBL/GenBank/DDBJ databases">
        <title>BS-T2-15 a new species belonging to the Comamonadaceae family isolated from the soil of a French oak forest.</title>
        <authorList>
            <person name="Mieszkin S."/>
            <person name="Alain K."/>
        </authorList>
    </citation>
    <scope>NUCLEOTIDE SEQUENCE</scope>
    <source>
        <strain evidence="6">BS-T2-15</strain>
    </source>
</reference>
<comment type="caution">
    <text evidence="6">The sequence shown here is derived from an EMBL/GenBank/DDBJ whole genome shotgun (WGS) entry which is preliminary data.</text>
</comment>
<dbReference type="InterPro" id="IPR036259">
    <property type="entry name" value="MFS_trans_sf"/>
</dbReference>
<feature type="transmembrane region" description="Helical" evidence="4">
    <location>
        <begin position="378"/>
        <end position="402"/>
    </location>
</feature>
<evidence type="ECO:0000256" key="4">
    <source>
        <dbReference type="SAM" id="Phobius"/>
    </source>
</evidence>
<dbReference type="Gene3D" id="1.20.1250.20">
    <property type="entry name" value="MFS general substrate transporter like domains"/>
    <property type="match status" value="1"/>
</dbReference>
<feature type="domain" description="Major facilitator superfamily (MFS) profile" evidence="5">
    <location>
        <begin position="234"/>
        <end position="416"/>
    </location>
</feature>
<name>A0A9X1YM41_9BURK</name>
<feature type="transmembrane region" description="Helical" evidence="4">
    <location>
        <begin position="181"/>
        <end position="200"/>
    </location>
</feature>
<feature type="transmembrane region" description="Helical" evidence="4">
    <location>
        <begin position="20"/>
        <end position="41"/>
    </location>
</feature>
<evidence type="ECO:0000313" key="7">
    <source>
        <dbReference type="Proteomes" id="UP001139353"/>
    </source>
</evidence>
<feature type="transmembrane region" description="Helical" evidence="4">
    <location>
        <begin position="311"/>
        <end position="332"/>
    </location>
</feature>
<evidence type="ECO:0000259" key="5">
    <source>
        <dbReference type="PROSITE" id="PS50850"/>
    </source>
</evidence>
<dbReference type="EMBL" id="JAJLJH010000010">
    <property type="protein sequence ID" value="MCK9688874.1"/>
    <property type="molecule type" value="Genomic_DNA"/>
</dbReference>
<keyword evidence="3 4" id="KW-0472">Membrane</keyword>
<accession>A0A9X1YM41</accession>
<keyword evidence="7" id="KW-1185">Reference proteome</keyword>
<protein>
    <submittedName>
        <fullName evidence="6">MFS transporter</fullName>
    </submittedName>
</protein>
<dbReference type="InterPro" id="IPR020846">
    <property type="entry name" value="MFS_dom"/>
</dbReference>
<dbReference type="InterPro" id="IPR011701">
    <property type="entry name" value="MFS"/>
</dbReference>